<reference evidence="1" key="2">
    <citation type="submission" date="2025-08" db="UniProtKB">
        <authorList>
            <consortium name="EnsemblFungi"/>
        </authorList>
    </citation>
    <scope>IDENTIFICATION</scope>
    <source>
        <strain evidence="1">4287 / CBS 123668 / FGSC 9935 / NRRL 34936</strain>
    </source>
</reference>
<reference evidence="2" key="1">
    <citation type="journal article" date="2012" name="Mol. Plant Microbe Interact.">
        <title>A highly conserved effector in Fusarium oxysporum is required for full virulence on Arabidopsis.</title>
        <authorList>
            <person name="Thatcher L.F."/>
            <person name="Gardiner D.M."/>
            <person name="Kazan K."/>
            <person name="Manners J."/>
        </authorList>
    </citation>
    <scope>NUCLEOTIDE SEQUENCE [LARGE SCALE GENOMIC DNA]</scope>
    <source>
        <strain evidence="2">Fo5176</strain>
    </source>
</reference>
<name>A0A0D2Y5D9_FUSOF</name>
<dbReference type="AlphaFoldDB" id="A0A0D2Y5D9"/>
<proteinExistence type="predicted"/>
<dbReference type="EnsemblFungi" id="FOXG_11494T0">
    <property type="protein sequence ID" value="FOXG_11494P0"/>
    <property type="gene ID" value="FOXG_11494"/>
</dbReference>
<dbReference type="Proteomes" id="UP000002489">
    <property type="component" value="Unassembled WGS sequence"/>
</dbReference>
<accession>A0A0D2Y5D9</accession>
<dbReference type="Gene3D" id="3.70.10.10">
    <property type="match status" value="1"/>
</dbReference>
<sequence length="57" mass="6275">MALLNFTLSEEGVSAFRDALICLNKFSDDVSLEARKDSICDDQVLLPVPVPRKSPIP</sequence>
<organism evidence="1 2">
    <name type="scientific">Fusarium oxysporum (strain Fo5176)</name>
    <name type="common">Fusarium vascular wilt</name>
    <dbReference type="NCBI Taxonomy" id="660025"/>
    <lineage>
        <taxon>Eukaryota</taxon>
        <taxon>Fungi</taxon>
        <taxon>Dikarya</taxon>
        <taxon>Ascomycota</taxon>
        <taxon>Pezizomycotina</taxon>
        <taxon>Sordariomycetes</taxon>
        <taxon>Hypocreomycetidae</taxon>
        <taxon>Hypocreales</taxon>
        <taxon>Nectriaceae</taxon>
        <taxon>Fusarium</taxon>
        <taxon>Fusarium oxysporum species complex</taxon>
    </lineage>
</organism>
<evidence type="ECO:0000313" key="1">
    <source>
        <dbReference type="EnsemblFungi" id="FOXG_11494P0"/>
    </source>
</evidence>
<protein>
    <submittedName>
        <fullName evidence="1">Uncharacterized protein</fullName>
    </submittedName>
</protein>
<evidence type="ECO:0000313" key="2">
    <source>
        <dbReference type="Proteomes" id="UP000002489"/>
    </source>
</evidence>
<dbReference type="STRING" id="426428.A0A0D2Y5D9"/>